<organism evidence="2 3">
    <name type="scientific">Mesobaculum littorinae</name>
    <dbReference type="NCBI Taxonomy" id="2486419"/>
    <lineage>
        <taxon>Bacteria</taxon>
        <taxon>Pseudomonadati</taxon>
        <taxon>Pseudomonadota</taxon>
        <taxon>Alphaproteobacteria</taxon>
        <taxon>Rhodobacterales</taxon>
        <taxon>Roseobacteraceae</taxon>
        <taxon>Mesobaculum</taxon>
    </lineage>
</organism>
<protein>
    <submittedName>
        <fullName evidence="2">DUF2484 family protein</fullName>
    </submittedName>
</protein>
<evidence type="ECO:0000313" key="2">
    <source>
        <dbReference type="EMBL" id="RVV98617.1"/>
    </source>
</evidence>
<keyword evidence="1" id="KW-1133">Transmembrane helix</keyword>
<dbReference type="Proteomes" id="UP000285908">
    <property type="component" value="Unassembled WGS sequence"/>
</dbReference>
<keyword evidence="3" id="KW-1185">Reference proteome</keyword>
<dbReference type="InterPro" id="IPR018919">
    <property type="entry name" value="DUF2484"/>
</dbReference>
<name>A0A438AJ34_9RHOB</name>
<dbReference type="Pfam" id="PF10658">
    <property type="entry name" value="DUF2484"/>
    <property type="match status" value="1"/>
</dbReference>
<dbReference type="AlphaFoldDB" id="A0A438AJ34"/>
<dbReference type="EMBL" id="RQXX01000002">
    <property type="protein sequence ID" value="RVV98617.1"/>
    <property type="molecule type" value="Genomic_DNA"/>
</dbReference>
<accession>A0A438AJ34</accession>
<reference evidence="2 3" key="1">
    <citation type="submission" date="2018-11" db="EMBL/GenBank/DDBJ databases">
        <title>Mesobaculum littorinae gen. nov., sp. nov., isolated from Littorina scabra that represents a novel genus of the order Rhodobacteraceae.</title>
        <authorList>
            <person name="Li F."/>
        </authorList>
    </citation>
    <scope>NUCLEOTIDE SEQUENCE [LARGE SCALE GENOMIC DNA]</scope>
    <source>
        <strain evidence="2 3">M0103</strain>
    </source>
</reference>
<sequence length="86" mass="9232">MSGPVLFACLWALAGTVTALLPMRWQLLPGLLLLISAPVLIAWLGFVHGLWVALLAGAGFVSMFRRPLRHLCRRVLRRGGCAGPGA</sequence>
<dbReference type="RefSeq" id="WP_127905848.1">
    <property type="nucleotide sequence ID" value="NZ_RQXX01000002.1"/>
</dbReference>
<dbReference type="OrthoDB" id="7869914at2"/>
<proteinExistence type="predicted"/>
<evidence type="ECO:0000313" key="3">
    <source>
        <dbReference type="Proteomes" id="UP000285908"/>
    </source>
</evidence>
<gene>
    <name evidence="2" type="ORF">EKE94_06800</name>
</gene>
<keyword evidence="1" id="KW-0472">Membrane</keyword>
<feature type="transmembrane region" description="Helical" evidence="1">
    <location>
        <begin position="35"/>
        <end position="64"/>
    </location>
</feature>
<evidence type="ECO:0000256" key="1">
    <source>
        <dbReference type="SAM" id="Phobius"/>
    </source>
</evidence>
<comment type="caution">
    <text evidence="2">The sequence shown here is derived from an EMBL/GenBank/DDBJ whole genome shotgun (WGS) entry which is preliminary data.</text>
</comment>
<keyword evidence="1" id="KW-0812">Transmembrane</keyword>